<accession>A0A9Q3L5Q9</accession>
<feature type="region of interest" description="Disordered" evidence="1">
    <location>
        <begin position="1"/>
        <end position="88"/>
    </location>
</feature>
<dbReference type="Proteomes" id="UP000765509">
    <property type="component" value="Unassembled WGS sequence"/>
</dbReference>
<comment type="caution">
    <text evidence="2">The sequence shown here is derived from an EMBL/GenBank/DDBJ whole genome shotgun (WGS) entry which is preliminary data.</text>
</comment>
<feature type="compositionally biased region" description="Basic and acidic residues" evidence="1">
    <location>
        <begin position="1"/>
        <end position="18"/>
    </location>
</feature>
<dbReference type="AlphaFoldDB" id="A0A9Q3L5Q9"/>
<evidence type="ECO:0000256" key="1">
    <source>
        <dbReference type="SAM" id="MobiDB-lite"/>
    </source>
</evidence>
<keyword evidence="3" id="KW-1185">Reference proteome</keyword>
<evidence type="ECO:0000313" key="2">
    <source>
        <dbReference type="EMBL" id="MBW0592301.1"/>
    </source>
</evidence>
<feature type="compositionally biased region" description="Basic and acidic residues" evidence="1">
    <location>
        <begin position="43"/>
        <end position="62"/>
    </location>
</feature>
<evidence type="ECO:0000313" key="3">
    <source>
        <dbReference type="Proteomes" id="UP000765509"/>
    </source>
</evidence>
<organism evidence="2 3">
    <name type="scientific">Austropuccinia psidii MF-1</name>
    <dbReference type="NCBI Taxonomy" id="1389203"/>
    <lineage>
        <taxon>Eukaryota</taxon>
        <taxon>Fungi</taxon>
        <taxon>Dikarya</taxon>
        <taxon>Basidiomycota</taxon>
        <taxon>Pucciniomycotina</taxon>
        <taxon>Pucciniomycetes</taxon>
        <taxon>Pucciniales</taxon>
        <taxon>Sphaerophragmiaceae</taxon>
        <taxon>Austropuccinia</taxon>
    </lineage>
</organism>
<gene>
    <name evidence="2" type="ORF">O181_132016</name>
</gene>
<dbReference type="EMBL" id="AVOT02147585">
    <property type="protein sequence ID" value="MBW0592301.1"/>
    <property type="molecule type" value="Genomic_DNA"/>
</dbReference>
<name>A0A9Q3L5Q9_9BASI</name>
<sequence length="88" mass="9517">MGNSTRDKSHSEGPDRSINEPVQADLHGLQGQRLGNVATNPPRSDEILENSQKDPQRGKKSEILQSMEAGKEESPVASARKPQASQPS</sequence>
<protein>
    <submittedName>
        <fullName evidence="2">Uncharacterized protein</fullName>
    </submittedName>
</protein>
<proteinExistence type="predicted"/>
<reference evidence="2" key="1">
    <citation type="submission" date="2021-03" db="EMBL/GenBank/DDBJ databases">
        <title>Draft genome sequence of rust myrtle Austropuccinia psidii MF-1, a brazilian biotype.</title>
        <authorList>
            <person name="Quecine M.C."/>
            <person name="Pachon D.M.R."/>
            <person name="Bonatelli M.L."/>
            <person name="Correr F.H."/>
            <person name="Franceschini L.M."/>
            <person name="Leite T.F."/>
            <person name="Margarido G.R.A."/>
            <person name="Almeida C.A."/>
            <person name="Ferrarezi J.A."/>
            <person name="Labate C.A."/>
        </authorList>
    </citation>
    <scope>NUCLEOTIDE SEQUENCE</scope>
    <source>
        <strain evidence="2">MF-1</strain>
    </source>
</reference>